<dbReference type="GO" id="GO:0005829">
    <property type="term" value="C:cytosol"/>
    <property type="evidence" value="ECO:0007669"/>
    <property type="project" value="TreeGrafter"/>
</dbReference>
<comment type="function">
    <text evidence="17">Catalyzes the transfer of a methyl group from methyl-cobalamin to homocysteine, yielding enzyme-bound cob(I)alamin and methionine. Subsequently, remethylates the cofactor using methyltetrahydrofolate.</text>
</comment>
<evidence type="ECO:0000256" key="8">
    <source>
        <dbReference type="ARBA" id="ARBA00022603"/>
    </source>
</evidence>
<evidence type="ECO:0000256" key="19">
    <source>
        <dbReference type="PROSITE-ProRule" id="PRU00333"/>
    </source>
</evidence>
<evidence type="ECO:0000256" key="4">
    <source>
        <dbReference type="ARBA" id="ARBA00005178"/>
    </source>
</evidence>
<dbReference type="Gene3D" id="3.20.20.330">
    <property type="entry name" value="Homocysteine-binding-like domain"/>
    <property type="match status" value="1"/>
</dbReference>
<dbReference type="PROSITE" id="PS50972">
    <property type="entry name" value="PTERIN_BINDING"/>
    <property type="match status" value="1"/>
</dbReference>
<dbReference type="PANTHER" id="PTHR45833:SF1">
    <property type="entry name" value="METHIONINE SYNTHASE"/>
    <property type="match status" value="1"/>
</dbReference>
<keyword evidence="14 19" id="KW-0862">Zinc</keyword>
<dbReference type="InterPro" id="IPR017215">
    <property type="entry name" value="MetH_bac"/>
</dbReference>
<evidence type="ECO:0000256" key="3">
    <source>
        <dbReference type="ARBA" id="ARBA00001956"/>
    </source>
</evidence>
<keyword evidence="16" id="KW-0170">Cobalt</keyword>
<comment type="similarity">
    <text evidence="5">Belongs to the vitamin-B12 dependent methionine synthase family.</text>
</comment>
<evidence type="ECO:0000256" key="12">
    <source>
        <dbReference type="ARBA" id="ARBA00022691"/>
    </source>
</evidence>
<dbReference type="OrthoDB" id="9803687at2"/>
<dbReference type="GO" id="GO:0031419">
    <property type="term" value="F:cobalamin binding"/>
    <property type="evidence" value="ECO:0007669"/>
    <property type="project" value="UniProtKB-KW"/>
</dbReference>
<evidence type="ECO:0000259" key="20">
    <source>
        <dbReference type="PROSITE" id="PS50970"/>
    </source>
</evidence>
<dbReference type="PATRIC" id="fig|861450.3.peg.1267"/>
<evidence type="ECO:0000256" key="5">
    <source>
        <dbReference type="ARBA" id="ARBA00010398"/>
    </source>
</evidence>
<keyword evidence="8 19" id="KW-0489">Methyltransferase</keyword>
<dbReference type="GO" id="GO:0032259">
    <property type="term" value="P:methylation"/>
    <property type="evidence" value="ECO:0007669"/>
    <property type="project" value="UniProtKB-KW"/>
</dbReference>
<dbReference type="InterPro" id="IPR050554">
    <property type="entry name" value="Met_Synthase/Corrinoid"/>
</dbReference>
<dbReference type="InterPro" id="IPR006158">
    <property type="entry name" value="Cobalamin-bd"/>
</dbReference>
<dbReference type="EC" id="2.1.1.13" evidence="6"/>
<evidence type="ECO:0000256" key="16">
    <source>
        <dbReference type="ARBA" id="ARBA00023285"/>
    </source>
</evidence>
<dbReference type="InterPro" id="IPR036589">
    <property type="entry name" value="HCY_dom_sf"/>
</dbReference>
<comment type="cofactor">
    <cofactor evidence="2 19">
        <name>Zn(2+)</name>
        <dbReference type="ChEBI" id="CHEBI:29105"/>
    </cofactor>
</comment>
<dbReference type="SUPFAM" id="SSF82282">
    <property type="entry name" value="Homocysteine S-methyltransferase"/>
    <property type="match status" value="1"/>
</dbReference>
<keyword evidence="11 19" id="KW-0808">Transferase</keyword>
<dbReference type="eggNOG" id="COG0646">
    <property type="taxonomic scope" value="Bacteria"/>
</dbReference>
<dbReference type="PANTHER" id="PTHR45833">
    <property type="entry name" value="METHIONINE SYNTHASE"/>
    <property type="match status" value="1"/>
</dbReference>
<comment type="caution">
    <text evidence="24">The sequence shown here is derived from an EMBL/GenBank/DDBJ whole genome shotgun (WGS) entry which is preliminary data.</text>
</comment>
<evidence type="ECO:0000313" key="24">
    <source>
        <dbReference type="EMBL" id="EHM39894.1"/>
    </source>
</evidence>
<keyword evidence="10" id="KW-0846">Cobalamin</keyword>
<dbReference type="Gene3D" id="3.40.50.280">
    <property type="entry name" value="Cobalamin-binding domain"/>
    <property type="match status" value="1"/>
</dbReference>
<evidence type="ECO:0000256" key="18">
    <source>
        <dbReference type="ARBA" id="ARBA00031040"/>
    </source>
</evidence>
<dbReference type="PIRSF" id="PIRSF037472">
    <property type="entry name" value="DHPS_mtfrase"/>
    <property type="match status" value="1"/>
</dbReference>
<evidence type="ECO:0000259" key="23">
    <source>
        <dbReference type="PROSITE" id="PS51337"/>
    </source>
</evidence>
<dbReference type="Pfam" id="PF00809">
    <property type="entry name" value="Pterin_bind"/>
    <property type="match status" value="1"/>
</dbReference>
<feature type="domain" description="Pterin-binding" evidence="21">
    <location>
        <begin position="317"/>
        <end position="561"/>
    </location>
</feature>
<feature type="domain" description="B12-binding N-terminal" evidence="23">
    <location>
        <begin position="625"/>
        <end position="718"/>
    </location>
</feature>
<dbReference type="UniPathway" id="UPA00051">
    <property type="reaction ID" value="UER00081"/>
</dbReference>
<dbReference type="EMBL" id="AGCJ01000058">
    <property type="protein sequence ID" value="EHM39894.1"/>
    <property type="molecule type" value="Genomic_DNA"/>
</dbReference>
<dbReference type="Gene3D" id="3.20.20.20">
    <property type="entry name" value="Dihydropteroate synthase-like"/>
    <property type="match status" value="1"/>
</dbReference>
<dbReference type="GO" id="GO:0008705">
    <property type="term" value="F:methionine synthase activity"/>
    <property type="evidence" value="ECO:0007669"/>
    <property type="project" value="UniProtKB-EC"/>
</dbReference>
<dbReference type="Pfam" id="PF02310">
    <property type="entry name" value="B12-binding"/>
    <property type="match status" value="1"/>
</dbReference>
<dbReference type="Pfam" id="PF02574">
    <property type="entry name" value="S-methyl_trans"/>
    <property type="match status" value="1"/>
</dbReference>
<dbReference type="eggNOG" id="COG1410">
    <property type="taxonomic scope" value="Bacteria"/>
</dbReference>
<evidence type="ECO:0000256" key="10">
    <source>
        <dbReference type="ARBA" id="ARBA00022628"/>
    </source>
</evidence>
<dbReference type="RefSeq" id="WP_006790344.1">
    <property type="nucleotide sequence ID" value="NZ_JH417599.1"/>
</dbReference>
<dbReference type="AlphaFoldDB" id="G9YI84"/>
<dbReference type="InterPro" id="IPR003759">
    <property type="entry name" value="Cbl-bd_cap"/>
</dbReference>
<dbReference type="NCBIfam" id="NF005719">
    <property type="entry name" value="PRK07535.1"/>
    <property type="match status" value="1"/>
</dbReference>
<comment type="catalytic activity">
    <reaction evidence="1">
        <text>(6S)-5-methyl-5,6,7,8-tetrahydrofolate + L-homocysteine = (6S)-5,6,7,8-tetrahydrofolate + L-methionine</text>
        <dbReference type="Rhea" id="RHEA:11172"/>
        <dbReference type="ChEBI" id="CHEBI:18608"/>
        <dbReference type="ChEBI" id="CHEBI:57453"/>
        <dbReference type="ChEBI" id="CHEBI:57844"/>
        <dbReference type="ChEBI" id="CHEBI:58199"/>
        <dbReference type="EC" id="2.1.1.13"/>
    </reaction>
</comment>
<keyword evidence="12" id="KW-0949">S-adenosyl-L-methionine</keyword>
<keyword evidence="15" id="KW-0486">Methionine biosynthesis</keyword>
<dbReference type="SUPFAM" id="SSF51717">
    <property type="entry name" value="Dihydropteroate synthetase-like"/>
    <property type="match status" value="1"/>
</dbReference>
<organism evidence="24 25">
    <name type="scientific">Anaeroglobus geminatus F0357</name>
    <dbReference type="NCBI Taxonomy" id="861450"/>
    <lineage>
        <taxon>Bacteria</taxon>
        <taxon>Bacillati</taxon>
        <taxon>Bacillota</taxon>
        <taxon>Negativicutes</taxon>
        <taxon>Veillonellales</taxon>
        <taxon>Veillonellaceae</taxon>
        <taxon>Anaeroglobus</taxon>
    </lineage>
</organism>
<dbReference type="SUPFAM" id="SSF47644">
    <property type="entry name" value="Methionine synthase domain"/>
    <property type="match status" value="1"/>
</dbReference>
<dbReference type="SUPFAM" id="SSF52242">
    <property type="entry name" value="Cobalamin (vitamin B12)-binding domain"/>
    <property type="match status" value="1"/>
</dbReference>
<evidence type="ECO:0000256" key="2">
    <source>
        <dbReference type="ARBA" id="ARBA00001947"/>
    </source>
</evidence>
<dbReference type="Gene3D" id="1.10.1240.10">
    <property type="entry name" value="Methionine synthase domain"/>
    <property type="match status" value="1"/>
</dbReference>
<evidence type="ECO:0000313" key="25">
    <source>
        <dbReference type="Proteomes" id="UP000005481"/>
    </source>
</evidence>
<evidence type="ECO:0000256" key="13">
    <source>
        <dbReference type="ARBA" id="ARBA00022723"/>
    </source>
</evidence>
<dbReference type="PROSITE" id="PS51332">
    <property type="entry name" value="B12_BINDING"/>
    <property type="match status" value="1"/>
</dbReference>
<dbReference type="SMART" id="SM01018">
    <property type="entry name" value="B12-binding_2"/>
    <property type="match status" value="1"/>
</dbReference>
<evidence type="ECO:0000256" key="9">
    <source>
        <dbReference type="ARBA" id="ARBA00022605"/>
    </source>
</evidence>
<dbReference type="GO" id="GO:0046653">
    <property type="term" value="P:tetrahydrofolate metabolic process"/>
    <property type="evidence" value="ECO:0007669"/>
    <property type="project" value="TreeGrafter"/>
</dbReference>
<keyword evidence="9" id="KW-0028">Amino-acid biosynthesis</keyword>
<gene>
    <name evidence="24" type="ORF">HMPREF0080_01369</name>
</gene>
<feature type="binding site" evidence="19">
    <location>
        <position position="271"/>
    </location>
    <ligand>
        <name>Zn(2+)</name>
        <dbReference type="ChEBI" id="CHEBI:29105"/>
    </ligand>
</feature>
<dbReference type="InterPro" id="IPR036724">
    <property type="entry name" value="Cobalamin-bd_sf"/>
</dbReference>
<evidence type="ECO:0000259" key="22">
    <source>
        <dbReference type="PROSITE" id="PS51332"/>
    </source>
</evidence>
<protein>
    <recommendedName>
        <fullName evidence="7">Methionine synthase</fullName>
        <ecNumber evidence="6">2.1.1.13</ecNumber>
    </recommendedName>
    <alternativeName>
        <fullName evidence="18">5-methyltetrahydrofolate--homocysteine methyltransferase</fullName>
    </alternativeName>
</protein>
<dbReference type="Proteomes" id="UP000005481">
    <property type="component" value="Unassembled WGS sequence"/>
</dbReference>
<evidence type="ECO:0000256" key="11">
    <source>
        <dbReference type="ARBA" id="ARBA00022679"/>
    </source>
</evidence>
<dbReference type="GO" id="GO:0046872">
    <property type="term" value="F:metal ion binding"/>
    <property type="evidence" value="ECO:0007669"/>
    <property type="project" value="UniProtKB-KW"/>
</dbReference>
<dbReference type="PROSITE" id="PS50970">
    <property type="entry name" value="HCY"/>
    <property type="match status" value="1"/>
</dbReference>
<dbReference type="GO" id="GO:0050667">
    <property type="term" value="P:homocysteine metabolic process"/>
    <property type="evidence" value="ECO:0007669"/>
    <property type="project" value="TreeGrafter"/>
</dbReference>
<proteinExistence type="inferred from homology"/>
<evidence type="ECO:0000256" key="6">
    <source>
        <dbReference type="ARBA" id="ARBA00012032"/>
    </source>
</evidence>
<comment type="cofactor">
    <cofactor evidence="3">
        <name>methylcob(III)alamin</name>
        <dbReference type="ChEBI" id="CHEBI:28115"/>
    </cofactor>
</comment>
<dbReference type="PROSITE" id="PS51337">
    <property type="entry name" value="B12_BINDING_NTER"/>
    <property type="match status" value="1"/>
</dbReference>
<feature type="binding site" evidence="19">
    <location>
        <position position="272"/>
    </location>
    <ligand>
        <name>Zn(2+)</name>
        <dbReference type="ChEBI" id="CHEBI:29105"/>
    </ligand>
</feature>
<name>G9YI84_9FIRM</name>
<dbReference type="Pfam" id="PF02607">
    <property type="entry name" value="B12-binding_2"/>
    <property type="match status" value="1"/>
</dbReference>
<keyword evidence="13 19" id="KW-0479">Metal-binding</keyword>
<evidence type="ECO:0000256" key="15">
    <source>
        <dbReference type="ARBA" id="ARBA00023167"/>
    </source>
</evidence>
<dbReference type="HOGENOM" id="CLU_004914_0_2_9"/>
<evidence type="ECO:0000256" key="1">
    <source>
        <dbReference type="ARBA" id="ARBA00001700"/>
    </source>
</evidence>
<feature type="binding site" evidence="19">
    <location>
        <position position="206"/>
    </location>
    <ligand>
        <name>Zn(2+)</name>
        <dbReference type="ChEBI" id="CHEBI:29105"/>
    </ligand>
</feature>
<reference evidence="24 25" key="1">
    <citation type="submission" date="2011-08" db="EMBL/GenBank/DDBJ databases">
        <authorList>
            <person name="Weinstock G."/>
            <person name="Sodergren E."/>
            <person name="Clifton S."/>
            <person name="Fulton L."/>
            <person name="Fulton B."/>
            <person name="Courtney L."/>
            <person name="Fronick C."/>
            <person name="Harrison M."/>
            <person name="Strong C."/>
            <person name="Farmer C."/>
            <person name="Delahaunty K."/>
            <person name="Markovic C."/>
            <person name="Hall O."/>
            <person name="Minx P."/>
            <person name="Tomlinson C."/>
            <person name="Mitreva M."/>
            <person name="Hou S."/>
            <person name="Chen J."/>
            <person name="Wollam A."/>
            <person name="Pepin K.H."/>
            <person name="Johnson M."/>
            <person name="Bhonagiri V."/>
            <person name="Zhang X."/>
            <person name="Suruliraj S."/>
            <person name="Warren W."/>
            <person name="Chinwalla A."/>
            <person name="Mardis E.R."/>
            <person name="Wilson R.K."/>
        </authorList>
    </citation>
    <scope>NUCLEOTIDE SEQUENCE [LARGE SCALE GENOMIC DNA]</scope>
    <source>
        <strain evidence="24 25">F0357</strain>
    </source>
</reference>
<accession>G9YI84</accession>
<feature type="domain" description="B12-binding" evidence="22">
    <location>
        <begin position="718"/>
        <end position="842"/>
    </location>
</feature>
<evidence type="ECO:0000256" key="14">
    <source>
        <dbReference type="ARBA" id="ARBA00022833"/>
    </source>
</evidence>
<comment type="pathway">
    <text evidence="4">Amino-acid biosynthesis; L-methionine biosynthesis via de novo pathway; L-methionine from L-homocysteine (MetH route): step 1/1.</text>
</comment>
<evidence type="ECO:0000256" key="7">
    <source>
        <dbReference type="ARBA" id="ARBA00013998"/>
    </source>
</evidence>
<feature type="domain" description="Hcy-binding" evidence="20">
    <location>
        <begin position="2"/>
        <end position="286"/>
    </location>
</feature>
<dbReference type="STRING" id="861450.HMPREF0080_01369"/>
<dbReference type="InterPro" id="IPR036594">
    <property type="entry name" value="Meth_synthase_dom"/>
</dbReference>
<evidence type="ECO:0000259" key="21">
    <source>
        <dbReference type="PROSITE" id="PS50972"/>
    </source>
</evidence>
<keyword evidence="25" id="KW-1185">Reference proteome</keyword>
<evidence type="ECO:0000256" key="17">
    <source>
        <dbReference type="ARBA" id="ARBA00025552"/>
    </source>
</evidence>
<dbReference type="InterPro" id="IPR003726">
    <property type="entry name" value="HCY_dom"/>
</dbReference>
<dbReference type="InterPro" id="IPR011005">
    <property type="entry name" value="Dihydropteroate_synth-like_sf"/>
</dbReference>
<dbReference type="InterPro" id="IPR000489">
    <property type="entry name" value="Pterin-binding_dom"/>
</dbReference>
<sequence>MKKKLLDRLGKEWLFFDGGTGSILQAEGLQPGELPETWNLIHPDKIISLHEHYLEAGCHIFNTNTFGANRLKFPDTIDEIVTAAVRLAKKARRRAGRDDAYIALDIGPTGKLLKPMGDLPFEDAVSIFAEIVRIGAREGADLVLIETMNDSYEAKAAVLAAKENCDLPVLLTCVFDEKGKMLTGGTPESIVAVMEGLGIDGIGINCSLGPKEMLPTVKRLTAAASVPVLVNPNAGLPESIDGETVYTIGPDEFATCMKEIARLGASAVGGCCGTTPEHIKKVIAAVSPLPFMPVKPKHRTVISSFSRTVTIGRDTAPVIIGERINPTGKKRFKQALLDHDIDYIVGQGLEQEEAGAHVLDVNVGSPETDEVELIQEVVGKLQSILPLPLQIDTSNPEAMEKALRMYNGKALINSVNGKEETMKAVFPLVKKYGGVVVALALDEDGIPPTADGRVAIAGKIYDKAAFYGIAKENIIIDGLCMTVSADPASALVTLETVRRIHDELGGNTILGVSNISFGLPARELINSYFFAMALQSGLTSAIINPNNTAMMQAYRTYCVLTDKDPNFTEFIGAYRDYKTPDKRVDEAVSAYKKKILRALDFDLGEIKAVTVKPVASKTIEPSPTADGRKESTGKGSKLMDAIERGLANPAAEATRNALLTRDALAIINEDLVPALDNVGHGFEKGTIFLPQLLMAAEAAKAAFSVVKESMKDIAQDVKGKVILATVKGDIHDIGKNIVKVLLENYGYKVVDLGRDVSPELIVETAVKDDVKLVGLSALMTTTVVNMEETINQLHAKKPDCKIVVGGAVMTKQYADSIGADCYGKDAMSTVRYADELVAAGLL</sequence>